<gene>
    <name evidence="9" type="ORF">BACPEC_02349</name>
</gene>
<reference evidence="9 10" key="2">
    <citation type="submission" date="2008-11" db="EMBL/GenBank/DDBJ databases">
        <authorList>
            <person name="Fulton L."/>
            <person name="Clifton S."/>
            <person name="Fulton B."/>
            <person name="Xu J."/>
            <person name="Minx P."/>
            <person name="Pepin K.H."/>
            <person name="Johnson M."/>
            <person name="Bhonagiri V."/>
            <person name="Nash W.E."/>
            <person name="Mardis E.R."/>
            <person name="Wilson R.K."/>
        </authorList>
    </citation>
    <scope>NUCLEOTIDE SEQUENCE [LARGE SCALE GENOMIC DNA]</scope>
    <source>
        <strain evidence="9 10">ATCC 43243</strain>
    </source>
</reference>
<dbReference type="AlphaFoldDB" id="B7AUF1"/>
<evidence type="ECO:0000256" key="6">
    <source>
        <dbReference type="ARBA" id="ARBA00023136"/>
    </source>
</evidence>
<reference evidence="9 10" key="1">
    <citation type="submission" date="2008-11" db="EMBL/GenBank/DDBJ databases">
        <title>Draft genome sequence of Bacteroides pectinophilus (ATCC 43243).</title>
        <authorList>
            <person name="Sudarsanam P."/>
            <person name="Ley R."/>
            <person name="Guruge J."/>
            <person name="Turnbaugh P.J."/>
            <person name="Mahowald M."/>
            <person name="Liep D."/>
            <person name="Gordon J."/>
        </authorList>
    </citation>
    <scope>NUCLEOTIDE SEQUENCE [LARGE SCALE GENOMIC DNA]</scope>
    <source>
        <strain evidence="9 10">ATCC 43243</strain>
    </source>
</reference>
<dbReference type="PANTHER" id="PTHR30576:SF10">
    <property type="entry name" value="SLL5057 PROTEIN"/>
    <property type="match status" value="1"/>
</dbReference>
<keyword evidence="6 7" id="KW-0472">Membrane</keyword>
<dbReference type="HOGENOM" id="CLU_024920_3_4_9"/>
<dbReference type="Pfam" id="PF02397">
    <property type="entry name" value="Bac_transf"/>
    <property type="match status" value="1"/>
</dbReference>
<evidence type="ECO:0000259" key="8">
    <source>
        <dbReference type="Pfam" id="PF02397"/>
    </source>
</evidence>
<evidence type="ECO:0000313" key="9">
    <source>
        <dbReference type="EMBL" id="EEC55842.1"/>
    </source>
</evidence>
<dbReference type="Pfam" id="PF13727">
    <property type="entry name" value="CoA_binding_3"/>
    <property type="match status" value="1"/>
</dbReference>
<dbReference type="Proteomes" id="UP000003136">
    <property type="component" value="Unassembled WGS sequence"/>
</dbReference>
<comment type="subcellular location">
    <subcellularLocation>
        <location evidence="1">Membrane</location>
        <topology evidence="1">Multi-pass membrane protein</topology>
    </subcellularLocation>
</comment>
<dbReference type="GO" id="GO:0016780">
    <property type="term" value="F:phosphotransferase activity, for other substituted phosphate groups"/>
    <property type="evidence" value="ECO:0007669"/>
    <property type="project" value="TreeGrafter"/>
</dbReference>
<keyword evidence="3" id="KW-0808">Transferase</keyword>
<comment type="caution">
    <text evidence="9">The sequence shown here is derived from an EMBL/GenBank/DDBJ whole genome shotgun (WGS) entry which is preliminary data.</text>
</comment>
<dbReference type="NCBIfam" id="TIGR03025">
    <property type="entry name" value="EPS_sugtrans"/>
    <property type="match status" value="1"/>
</dbReference>
<dbReference type="EMBL" id="ABVQ01000037">
    <property type="protein sequence ID" value="EEC55842.1"/>
    <property type="molecule type" value="Genomic_DNA"/>
</dbReference>
<dbReference type="Gene3D" id="3.40.50.720">
    <property type="entry name" value="NAD(P)-binding Rossmann-like Domain"/>
    <property type="match status" value="1"/>
</dbReference>
<dbReference type="STRING" id="483218.BACPEC_02349"/>
<sequence>MNQSREKIQNICIMAIDLICLLLSYVMAGYLWLGIIKGAAYEALRRDLYGDISAMIIAYAVTVLLFNFNQEFIKRGKLIEIIQVIKSNIIIAAVMAVVIFLKHENSDLSRGVYMVMICLNVVVTYGVHRLFKTYLLKYYKNSRANTQLFVVTTLDRASKVIKEMDSNSVWGNRICSIAIIDRDMVGQKIDGVEVTATFDSMVTYAKEQIVDEVFIDVPYDSGKSLTDIVTKFEGMGATVHLNIEVLEQFSNFSKSVNQLGSIPVITFANNVYDYRQLFIKRLMDIVGSIVGLAITGVIMIFLAPILKLESPGPLFFKQKRVGKNGRYFYIYKFRSMYVDAEERKKELMDKNKMDGLMFKMDNDPRITKVGRFIRKTSIDELPQFFNVLKGDMSLVGTRPPTVDEFKQYETYHKRRLSVKPGITGLWQVSGRNRITNFEDVVKLDLKYIDNWSIALDIKILFKTVAVVFKGE</sequence>
<evidence type="ECO:0000256" key="5">
    <source>
        <dbReference type="ARBA" id="ARBA00022989"/>
    </source>
</evidence>
<feature type="transmembrane region" description="Helical" evidence="7">
    <location>
        <begin position="285"/>
        <end position="306"/>
    </location>
</feature>
<evidence type="ECO:0000313" key="10">
    <source>
        <dbReference type="Proteomes" id="UP000003136"/>
    </source>
</evidence>
<feature type="transmembrane region" description="Helical" evidence="7">
    <location>
        <begin position="112"/>
        <end position="131"/>
    </location>
</feature>
<evidence type="ECO:0000256" key="7">
    <source>
        <dbReference type="SAM" id="Phobius"/>
    </source>
</evidence>
<evidence type="ECO:0000256" key="3">
    <source>
        <dbReference type="ARBA" id="ARBA00022679"/>
    </source>
</evidence>
<dbReference type="PANTHER" id="PTHR30576">
    <property type="entry name" value="COLANIC BIOSYNTHESIS UDP-GLUCOSE LIPID CARRIER TRANSFERASE"/>
    <property type="match status" value="1"/>
</dbReference>
<evidence type="ECO:0000256" key="4">
    <source>
        <dbReference type="ARBA" id="ARBA00022692"/>
    </source>
</evidence>
<keyword evidence="10" id="KW-1185">Reference proteome</keyword>
<dbReference type="InterPro" id="IPR003362">
    <property type="entry name" value="Bact_transf"/>
</dbReference>
<feature type="transmembrane region" description="Helical" evidence="7">
    <location>
        <begin position="12"/>
        <end position="36"/>
    </location>
</feature>
<proteinExistence type="inferred from homology"/>
<keyword evidence="5 7" id="KW-1133">Transmembrane helix</keyword>
<evidence type="ECO:0000256" key="1">
    <source>
        <dbReference type="ARBA" id="ARBA00004141"/>
    </source>
</evidence>
<name>B7AUF1_9FIRM</name>
<feature type="domain" description="Bacterial sugar transferase" evidence="8">
    <location>
        <begin position="280"/>
        <end position="469"/>
    </location>
</feature>
<dbReference type="GO" id="GO:0016020">
    <property type="term" value="C:membrane"/>
    <property type="evidence" value="ECO:0007669"/>
    <property type="project" value="UniProtKB-SubCell"/>
</dbReference>
<feature type="transmembrane region" description="Helical" evidence="7">
    <location>
        <begin position="48"/>
        <end position="66"/>
    </location>
</feature>
<feature type="transmembrane region" description="Helical" evidence="7">
    <location>
        <begin position="78"/>
        <end position="100"/>
    </location>
</feature>
<accession>B7AUF1</accession>
<protein>
    <recommendedName>
        <fullName evidence="8">Bacterial sugar transferase domain-containing protein</fullName>
    </recommendedName>
</protein>
<dbReference type="InterPro" id="IPR017475">
    <property type="entry name" value="EPS_sugar_tfrase"/>
</dbReference>
<organism evidence="9 10">
    <name type="scientific">[Bacteroides] pectinophilus ATCC 43243</name>
    <dbReference type="NCBI Taxonomy" id="483218"/>
    <lineage>
        <taxon>Bacteria</taxon>
        <taxon>Bacillati</taxon>
        <taxon>Bacillota</taxon>
        <taxon>Clostridia</taxon>
        <taxon>Eubacteriales</taxon>
    </lineage>
</organism>
<keyword evidence="4 7" id="KW-0812">Transmembrane</keyword>
<comment type="similarity">
    <text evidence="2">Belongs to the bacterial sugar transferase family.</text>
</comment>
<dbReference type="eggNOG" id="COG2148">
    <property type="taxonomic scope" value="Bacteria"/>
</dbReference>
<evidence type="ECO:0000256" key="2">
    <source>
        <dbReference type="ARBA" id="ARBA00006464"/>
    </source>
</evidence>